<dbReference type="Pfam" id="PF23336">
    <property type="entry name" value="HTH_TbsP_C"/>
    <property type="match status" value="1"/>
</dbReference>
<feature type="non-terminal residue" evidence="3">
    <location>
        <position position="1"/>
    </location>
</feature>
<dbReference type="Proteomes" id="UP001596442">
    <property type="component" value="Unassembled WGS sequence"/>
</dbReference>
<feature type="region of interest" description="Disordered" evidence="1">
    <location>
        <begin position="148"/>
        <end position="178"/>
    </location>
</feature>
<dbReference type="RefSeq" id="WP_379783609.1">
    <property type="nucleotide sequence ID" value="NZ_JBHSWW010000395.1"/>
</dbReference>
<sequence length="178" mass="19970">HGAVEARFERAEPARVDMPHRTAVVAAARQRLSRRFGDDLETVLETVDLDPHALDRSQAVDDRTLFVALGARHDLLFTDVRQWANDLNVVEAQRFADARRTLESRGLVESVRVPIGNGRPNNRLRAADDTLLTVDPAAFLRAVHECVGARSPTNGPESGSRTGIDYRDDDRPVWDRRR</sequence>
<protein>
    <submittedName>
        <fullName evidence="3">DUF5821 family protein</fullName>
    </submittedName>
</protein>
<dbReference type="InterPro" id="IPR056163">
    <property type="entry name" value="TbsP_C"/>
</dbReference>
<evidence type="ECO:0000313" key="4">
    <source>
        <dbReference type="Proteomes" id="UP001596442"/>
    </source>
</evidence>
<feature type="domain" description="Transcriptional regulator TbsP-like C-terminal" evidence="2">
    <location>
        <begin position="22"/>
        <end position="143"/>
    </location>
</feature>
<gene>
    <name evidence="3" type="ORF">ACFQEU_15475</name>
</gene>
<proteinExistence type="predicted"/>
<reference evidence="3 4" key="1">
    <citation type="journal article" date="2019" name="Int. J. Syst. Evol. Microbiol.">
        <title>The Global Catalogue of Microorganisms (GCM) 10K type strain sequencing project: providing services to taxonomists for standard genome sequencing and annotation.</title>
        <authorList>
            <consortium name="The Broad Institute Genomics Platform"/>
            <consortium name="The Broad Institute Genome Sequencing Center for Infectious Disease"/>
            <person name="Wu L."/>
            <person name="Ma J."/>
        </authorList>
    </citation>
    <scope>NUCLEOTIDE SEQUENCE [LARGE SCALE GENOMIC DNA]</scope>
    <source>
        <strain evidence="3 4">CGMCC 1.3239</strain>
    </source>
</reference>
<feature type="compositionally biased region" description="Polar residues" evidence="1">
    <location>
        <begin position="151"/>
        <end position="161"/>
    </location>
</feature>
<evidence type="ECO:0000313" key="3">
    <source>
        <dbReference type="EMBL" id="MFC6754844.1"/>
    </source>
</evidence>
<dbReference type="EMBL" id="JBHSWW010000395">
    <property type="protein sequence ID" value="MFC6754844.1"/>
    <property type="molecule type" value="Genomic_DNA"/>
</dbReference>
<organism evidence="3 4">
    <name type="scientific">Halorubrum tibetense</name>
    <dbReference type="NCBI Taxonomy" id="175631"/>
    <lineage>
        <taxon>Archaea</taxon>
        <taxon>Methanobacteriati</taxon>
        <taxon>Methanobacteriota</taxon>
        <taxon>Stenosarchaea group</taxon>
        <taxon>Halobacteria</taxon>
        <taxon>Halobacteriales</taxon>
        <taxon>Haloferacaceae</taxon>
        <taxon>Halorubrum</taxon>
    </lineage>
</organism>
<keyword evidence="4" id="KW-1185">Reference proteome</keyword>
<evidence type="ECO:0000259" key="2">
    <source>
        <dbReference type="Pfam" id="PF23336"/>
    </source>
</evidence>
<comment type="caution">
    <text evidence="3">The sequence shown here is derived from an EMBL/GenBank/DDBJ whole genome shotgun (WGS) entry which is preliminary data.</text>
</comment>
<dbReference type="AlphaFoldDB" id="A0ABD5SD50"/>
<evidence type="ECO:0000256" key="1">
    <source>
        <dbReference type="SAM" id="MobiDB-lite"/>
    </source>
</evidence>
<accession>A0ABD5SD50</accession>
<name>A0ABD5SD50_9EURY</name>
<feature type="compositionally biased region" description="Basic and acidic residues" evidence="1">
    <location>
        <begin position="164"/>
        <end position="178"/>
    </location>
</feature>